<dbReference type="AlphaFoldDB" id="A0A919G2L0"/>
<evidence type="ECO:0000313" key="6">
    <source>
        <dbReference type="Proteomes" id="UP000617734"/>
    </source>
</evidence>
<feature type="domain" description="Gfo/Idh/MocA-like oxidoreductase N-terminal" evidence="3">
    <location>
        <begin position="24"/>
        <end position="139"/>
    </location>
</feature>
<sequence>MTAPTPRSAPSTPAAPATATAPVRWGILATGAIATAFAEDLALLPDARLTAVASRTEESARRFAERHDIPRAYGSWEQLAKDPEIDVVYVATPHAQHHAATALLLAAGKPVLCEKPFTLNLPEAQDLVRLAREHRVFLMEAMWTYLDPAVRRLTQLIDDGAIGDVRTVQAEFAFTADPGGSGRLRDPGAGGGALLDIGVYPLAFAQLLLGAPDSVQAWGRIAADGVDDNTGIVLGHPGGAHAVLSCSIVSDGAQRAEIGGTLGRIEIPRDFYRPDSFVLHRRGHEPEEFRFPREAGHGYRYEAAEVMRCLRAGAVESPLVPLDGTLAVMATLDTVRRRIGLRYPGDRD</sequence>
<organism evidence="5 6">
    <name type="scientific">Kitasatospora indigofera</name>
    <dbReference type="NCBI Taxonomy" id="67307"/>
    <lineage>
        <taxon>Bacteria</taxon>
        <taxon>Bacillati</taxon>
        <taxon>Actinomycetota</taxon>
        <taxon>Actinomycetes</taxon>
        <taxon>Kitasatosporales</taxon>
        <taxon>Streptomycetaceae</taxon>
        <taxon>Kitasatospora</taxon>
    </lineage>
</organism>
<reference evidence="5" key="2">
    <citation type="submission" date="2020-09" db="EMBL/GenBank/DDBJ databases">
        <authorList>
            <person name="Sun Q."/>
            <person name="Ohkuma M."/>
        </authorList>
    </citation>
    <scope>NUCLEOTIDE SEQUENCE</scope>
    <source>
        <strain evidence="5">JCM 4646</strain>
    </source>
</reference>
<evidence type="ECO:0000313" key="5">
    <source>
        <dbReference type="EMBL" id="GHH76474.1"/>
    </source>
</evidence>
<dbReference type="EMBL" id="BNBO01000029">
    <property type="protein sequence ID" value="GHH76474.1"/>
    <property type="molecule type" value="Genomic_DNA"/>
</dbReference>
<evidence type="ECO:0000256" key="1">
    <source>
        <dbReference type="ARBA" id="ARBA00010928"/>
    </source>
</evidence>
<dbReference type="InterPro" id="IPR055170">
    <property type="entry name" value="GFO_IDH_MocA-like_dom"/>
</dbReference>
<comment type="caution">
    <text evidence="5">The sequence shown here is derived from an EMBL/GenBank/DDBJ whole genome shotgun (WGS) entry which is preliminary data.</text>
</comment>
<keyword evidence="2" id="KW-0560">Oxidoreductase</keyword>
<dbReference type="Gene3D" id="3.30.360.10">
    <property type="entry name" value="Dihydrodipicolinate Reductase, domain 2"/>
    <property type="match status" value="1"/>
</dbReference>
<proteinExistence type="inferred from homology"/>
<dbReference type="Pfam" id="PF22725">
    <property type="entry name" value="GFO_IDH_MocA_C3"/>
    <property type="match status" value="1"/>
</dbReference>
<evidence type="ECO:0000256" key="2">
    <source>
        <dbReference type="ARBA" id="ARBA00023002"/>
    </source>
</evidence>
<keyword evidence="6" id="KW-1185">Reference proteome</keyword>
<protein>
    <submittedName>
        <fullName evidence="5">Oxidoreductase</fullName>
    </submittedName>
</protein>
<dbReference type="Pfam" id="PF01408">
    <property type="entry name" value="GFO_IDH_MocA"/>
    <property type="match status" value="1"/>
</dbReference>
<dbReference type="InterPro" id="IPR050984">
    <property type="entry name" value="Gfo/Idh/MocA_domain"/>
</dbReference>
<dbReference type="InterPro" id="IPR036291">
    <property type="entry name" value="NAD(P)-bd_dom_sf"/>
</dbReference>
<dbReference type="Gene3D" id="3.40.50.720">
    <property type="entry name" value="NAD(P)-binding Rossmann-like Domain"/>
    <property type="match status" value="1"/>
</dbReference>
<dbReference type="PANTHER" id="PTHR22604">
    <property type="entry name" value="OXIDOREDUCTASES"/>
    <property type="match status" value="1"/>
</dbReference>
<dbReference type="Proteomes" id="UP000617734">
    <property type="component" value="Unassembled WGS sequence"/>
</dbReference>
<name>A0A919G2L0_9ACTN</name>
<reference evidence="5" key="1">
    <citation type="journal article" date="2014" name="Int. J. Syst. Evol. Microbiol.">
        <title>Complete genome sequence of Corynebacterium casei LMG S-19264T (=DSM 44701T), isolated from a smear-ripened cheese.</title>
        <authorList>
            <consortium name="US DOE Joint Genome Institute (JGI-PGF)"/>
            <person name="Walter F."/>
            <person name="Albersmeier A."/>
            <person name="Kalinowski J."/>
            <person name="Ruckert C."/>
        </authorList>
    </citation>
    <scope>NUCLEOTIDE SEQUENCE</scope>
    <source>
        <strain evidence="5">JCM 4646</strain>
    </source>
</reference>
<dbReference type="RefSeq" id="WP_190212936.1">
    <property type="nucleotide sequence ID" value="NZ_BNBO01000029.1"/>
</dbReference>
<gene>
    <name evidence="5" type="ORF">GCM10018781_47750</name>
</gene>
<dbReference type="SUPFAM" id="SSF55347">
    <property type="entry name" value="Glyceraldehyde-3-phosphate dehydrogenase-like, C-terminal domain"/>
    <property type="match status" value="1"/>
</dbReference>
<feature type="domain" description="GFO/IDH/MocA-like oxidoreductase" evidence="4">
    <location>
        <begin position="150"/>
        <end position="266"/>
    </location>
</feature>
<accession>A0A919G2L0</accession>
<dbReference type="PANTHER" id="PTHR22604:SF105">
    <property type="entry name" value="TRANS-1,2-DIHYDROBENZENE-1,2-DIOL DEHYDROGENASE"/>
    <property type="match status" value="1"/>
</dbReference>
<dbReference type="GO" id="GO:0016491">
    <property type="term" value="F:oxidoreductase activity"/>
    <property type="evidence" value="ECO:0007669"/>
    <property type="project" value="UniProtKB-KW"/>
</dbReference>
<dbReference type="GeneID" id="95355150"/>
<dbReference type="SUPFAM" id="SSF51735">
    <property type="entry name" value="NAD(P)-binding Rossmann-fold domains"/>
    <property type="match status" value="1"/>
</dbReference>
<evidence type="ECO:0000259" key="3">
    <source>
        <dbReference type="Pfam" id="PF01408"/>
    </source>
</evidence>
<dbReference type="GO" id="GO:0000166">
    <property type="term" value="F:nucleotide binding"/>
    <property type="evidence" value="ECO:0007669"/>
    <property type="project" value="InterPro"/>
</dbReference>
<evidence type="ECO:0000259" key="4">
    <source>
        <dbReference type="Pfam" id="PF22725"/>
    </source>
</evidence>
<dbReference type="InterPro" id="IPR000683">
    <property type="entry name" value="Gfo/Idh/MocA-like_OxRdtase_N"/>
</dbReference>
<comment type="similarity">
    <text evidence="1">Belongs to the Gfo/Idh/MocA family.</text>
</comment>